<dbReference type="Pfam" id="PF03186">
    <property type="entry name" value="CobD_Cbib"/>
    <property type="match status" value="1"/>
</dbReference>
<evidence type="ECO:0000256" key="6">
    <source>
        <dbReference type="ARBA" id="ARBA00022692"/>
    </source>
</evidence>
<evidence type="ECO:0000256" key="9">
    <source>
        <dbReference type="HAMAP-Rule" id="MF_00024"/>
    </source>
</evidence>
<dbReference type="InterPro" id="IPR004485">
    <property type="entry name" value="Cobalamin_biosynth_CobD/CbiB"/>
</dbReference>
<keyword evidence="8 9" id="KW-0472">Membrane</keyword>
<evidence type="ECO:0000313" key="11">
    <source>
        <dbReference type="Proteomes" id="UP001550628"/>
    </source>
</evidence>
<sequence length="321" mass="32986">MRRGVSTAAGLLIGFAIDRAVGDPRRGHPVAGFGMAAASVETVTYADHRRAGVVHELLLVGSVVGLGAALRRGGAVPVAAATWTVLGGRSLARTGQLMADRLDAGDLAAARELLPALCGRDPAALDADGLARAALESIAENTSDAAVAPLLWGAVAGVPGLLGYRAVNTLDAMIGYRNQRYRRFGWAAARVDDLANLLPARATGLLTALVAPLVGGRPGTVLRTWRRDAGKHPSPNAGVVEAAAAGALGVRLGGRTEYPHGVEQRPELGAGPAPTVGDLRRAVRLSELVQYAAVVSAAAVAVASAGLREWRRARRTRALAG</sequence>
<evidence type="ECO:0000256" key="5">
    <source>
        <dbReference type="ARBA" id="ARBA00022573"/>
    </source>
</evidence>
<dbReference type="RefSeq" id="WP_356956315.1">
    <property type="nucleotide sequence ID" value="NZ_JBEYBD010000005.1"/>
</dbReference>
<evidence type="ECO:0000256" key="3">
    <source>
        <dbReference type="ARBA" id="ARBA00006263"/>
    </source>
</evidence>
<dbReference type="Proteomes" id="UP001550628">
    <property type="component" value="Unassembled WGS sequence"/>
</dbReference>
<dbReference type="PANTHER" id="PTHR34308:SF1">
    <property type="entry name" value="COBALAMIN BIOSYNTHESIS PROTEIN CBIB"/>
    <property type="match status" value="1"/>
</dbReference>
<dbReference type="EMBL" id="JBEYBF010000038">
    <property type="protein sequence ID" value="MEU1956474.1"/>
    <property type="molecule type" value="Genomic_DNA"/>
</dbReference>
<comment type="caution">
    <text evidence="10">The sequence shown here is derived from an EMBL/GenBank/DDBJ whole genome shotgun (WGS) entry which is preliminary data.</text>
</comment>
<evidence type="ECO:0000256" key="1">
    <source>
        <dbReference type="ARBA" id="ARBA00004651"/>
    </source>
</evidence>
<comment type="similarity">
    <text evidence="3 9">Belongs to the CobD/CbiB family.</text>
</comment>
<accession>A0ABV2WZZ6</accession>
<organism evidence="10 11">
    <name type="scientific">Nocardia rhamnosiphila</name>
    <dbReference type="NCBI Taxonomy" id="426716"/>
    <lineage>
        <taxon>Bacteria</taxon>
        <taxon>Bacillati</taxon>
        <taxon>Actinomycetota</taxon>
        <taxon>Actinomycetes</taxon>
        <taxon>Mycobacteriales</taxon>
        <taxon>Nocardiaceae</taxon>
        <taxon>Nocardia</taxon>
    </lineage>
</organism>
<evidence type="ECO:0000256" key="8">
    <source>
        <dbReference type="ARBA" id="ARBA00023136"/>
    </source>
</evidence>
<comment type="pathway">
    <text evidence="2 9">Cofactor biosynthesis; adenosylcobalamin biosynthesis.</text>
</comment>
<evidence type="ECO:0000256" key="2">
    <source>
        <dbReference type="ARBA" id="ARBA00004953"/>
    </source>
</evidence>
<name>A0ABV2WZZ6_9NOCA</name>
<dbReference type="NCBIfam" id="NF002276">
    <property type="entry name" value="PRK01209.1-4"/>
    <property type="match status" value="1"/>
</dbReference>
<keyword evidence="6 9" id="KW-0812">Transmembrane</keyword>
<keyword evidence="7 9" id="KW-1133">Transmembrane helix</keyword>
<proteinExistence type="inferred from homology"/>
<dbReference type="HAMAP" id="MF_00024">
    <property type="entry name" value="CobD_CbiB"/>
    <property type="match status" value="1"/>
</dbReference>
<reference evidence="10 11" key="1">
    <citation type="submission" date="2024-06" db="EMBL/GenBank/DDBJ databases">
        <title>The Natural Products Discovery Center: Release of the First 8490 Sequenced Strains for Exploring Actinobacteria Biosynthetic Diversity.</title>
        <authorList>
            <person name="Kalkreuter E."/>
            <person name="Kautsar S.A."/>
            <person name="Yang D."/>
            <person name="Bader C.D."/>
            <person name="Teijaro C.N."/>
            <person name="Fluegel L."/>
            <person name="Davis C.M."/>
            <person name="Simpson J.R."/>
            <person name="Lauterbach L."/>
            <person name="Steele A.D."/>
            <person name="Gui C."/>
            <person name="Meng S."/>
            <person name="Li G."/>
            <person name="Viehrig K."/>
            <person name="Ye F."/>
            <person name="Su P."/>
            <person name="Kiefer A.F."/>
            <person name="Nichols A."/>
            <person name="Cepeda A.J."/>
            <person name="Yan W."/>
            <person name="Fan B."/>
            <person name="Jiang Y."/>
            <person name="Adhikari A."/>
            <person name="Zheng C.-J."/>
            <person name="Schuster L."/>
            <person name="Cowan T.M."/>
            <person name="Smanski M.J."/>
            <person name="Chevrette M.G."/>
            <person name="De Carvalho L.P.S."/>
            <person name="Shen B."/>
        </authorList>
    </citation>
    <scope>NUCLEOTIDE SEQUENCE [LARGE SCALE GENOMIC DNA]</scope>
    <source>
        <strain evidence="10 11">NPDC019708</strain>
    </source>
</reference>
<comment type="function">
    <text evidence="9">Converts cobyric acid to cobinamide by the addition of aminopropanol on the F carboxylic group.</text>
</comment>
<evidence type="ECO:0000313" key="10">
    <source>
        <dbReference type="EMBL" id="MEU1956474.1"/>
    </source>
</evidence>
<comment type="caution">
    <text evidence="9">Lacks conserved residue(s) required for the propagation of feature annotation.</text>
</comment>
<gene>
    <name evidence="9" type="primary">cobD</name>
    <name evidence="10" type="ORF">ABZ510_32080</name>
</gene>
<evidence type="ECO:0000256" key="7">
    <source>
        <dbReference type="ARBA" id="ARBA00022989"/>
    </source>
</evidence>
<feature type="transmembrane region" description="Helical" evidence="9">
    <location>
        <begin position="288"/>
        <end position="307"/>
    </location>
</feature>
<keyword evidence="5 9" id="KW-0169">Cobalamin biosynthesis</keyword>
<comment type="subcellular location">
    <subcellularLocation>
        <location evidence="1 9">Cell membrane</location>
        <topology evidence="1 9">Multi-pass membrane protein</topology>
    </subcellularLocation>
</comment>
<protein>
    <recommendedName>
        <fullName evidence="9">Cobalamin biosynthesis protein CobD</fullName>
    </recommendedName>
</protein>
<evidence type="ECO:0000256" key="4">
    <source>
        <dbReference type="ARBA" id="ARBA00022475"/>
    </source>
</evidence>
<keyword evidence="4 9" id="KW-1003">Cell membrane</keyword>
<dbReference type="PANTHER" id="PTHR34308">
    <property type="entry name" value="COBALAMIN BIOSYNTHESIS PROTEIN CBIB"/>
    <property type="match status" value="1"/>
</dbReference>
<keyword evidence="11" id="KW-1185">Reference proteome</keyword>